<gene>
    <name evidence="14" type="ORF">KFE25_003630</name>
    <name evidence="13" type="ORF">PLUT1463_LOCUS3620</name>
</gene>
<evidence type="ECO:0000256" key="4">
    <source>
        <dbReference type="ARBA" id="ARBA00022692"/>
    </source>
</evidence>
<dbReference type="SUPFAM" id="SSF103506">
    <property type="entry name" value="Mitochondrial carrier"/>
    <property type="match status" value="1"/>
</dbReference>
<evidence type="ECO:0000256" key="11">
    <source>
        <dbReference type="RuleBase" id="RU000488"/>
    </source>
</evidence>
<dbReference type="EMBL" id="HBEB01005607">
    <property type="protein sequence ID" value="CAD8269306.1"/>
    <property type="molecule type" value="Transcribed_RNA"/>
</dbReference>
<dbReference type="AlphaFoldDB" id="A0A7R9YIY2"/>
<evidence type="ECO:0000256" key="3">
    <source>
        <dbReference type="ARBA" id="ARBA00022448"/>
    </source>
</evidence>
<keyword evidence="5" id="KW-0677">Repeat</keyword>
<reference evidence="14" key="2">
    <citation type="submission" date="2021-05" db="EMBL/GenBank/DDBJ databases">
        <title>The genome of the haptophyte Pavlova lutheri (Diacronema luteri, Pavlovales) - a model for lipid biosynthesis in eukaryotic algae.</title>
        <authorList>
            <person name="Hulatt C.J."/>
            <person name="Posewitz M.C."/>
        </authorList>
    </citation>
    <scope>NUCLEOTIDE SEQUENCE</scope>
    <source>
        <strain evidence="14">NIVA-4/92</strain>
    </source>
</reference>
<evidence type="ECO:0000313" key="13">
    <source>
        <dbReference type="EMBL" id="CAD8269306.1"/>
    </source>
</evidence>
<evidence type="ECO:0000256" key="9">
    <source>
        <dbReference type="ARBA" id="ARBA00023136"/>
    </source>
</evidence>
<dbReference type="FunFam" id="1.50.40.10:FF:000018">
    <property type="entry name" value="S-adenosylmethionine mitochondrial carrier protein-like"/>
    <property type="match status" value="1"/>
</dbReference>
<evidence type="ECO:0000256" key="8">
    <source>
        <dbReference type="ARBA" id="ARBA00023128"/>
    </source>
</evidence>
<dbReference type="PANTHER" id="PTHR45667">
    <property type="entry name" value="S-ADENOSYLMETHIONINE MITOCHONDRIAL CARRIER PROTEIN"/>
    <property type="match status" value="1"/>
</dbReference>
<evidence type="ECO:0008006" key="16">
    <source>
        <dbReference type="Google" id="ProtNLM"/>
    </source>
</evidence>
<keyword evidence="6" id="KW-0999">Mitochondrion inner membrane</keyword>
<keyword evidence="4 10" id="KW-0812">Transmembrane</keyword>
<dbReference type="GO" id="GO:0005743">
    <property type="term" value="C:mitochondrial inner membrane"/>
    <property type="evidence" value="ECO:0007669"/>
    <property type="project" value="UniProtKB-SubCell"/>
</dbReference>
<dbReference type="OrthoDB" id="276989at2759"/>
<dbReference type="PROSITE" id="PS50920">
    <property type="entry name" value="SOLCAR"/>
    <property type="match status" value="3"/>
</dbReference>
<evidence type="ECO:0000313" key="14">
    <source>
        <dbReference type="EMBL" id="KAG8461061.1"/>
    </source>
</evidence>
<name>A0A7R9YIY2_DIALT</name>
<evidence type="ECO:0000313" key="15">
    <source>
        <dbReference type="Proteomes" id="UP000751190"/>
    </source>
</evidence>
<proteinExistence type="inferred from homology"/>
<feature type="transmembrane region" description="Helical" evidence="12">
    <location>
        <begin position="12"/>
        <end position="31"/>
    </location>
</feature>
<comment type="subcellular location">
    <subcellularLocation>
        <location evidence="1">Mitochondrion inner membrane</location>
        <topology evidence="1">Multi-pass membrane protein</topology>
    </subcellularLocation>
</comment>
<evidence type="ECO:0000256" key="12">
    <source>
        <dbReference type="SAM" id="Phobius"/>
    </source>
</evidence>
<dbReference type="OMA" id="IGPRTMW"/>
<sequence>MSTAERRKEFTSSLLAGSVAGLSVDLALFPIDTLKTRLQSADGFWKSGGFRGVYTGVSAAAAGSMPGAALFFGTYTLAKGELHQLSPSTPDPVIHMTAASMGEVAACIVRVPTEIVKQRMQAGRYASAPIAIRDIVSVSGVRGLFRGYMSTLAREIPFALIQFPLYENFKLRYSRIVERPPDPWESALSGSVAGAIAAAITTPLDVAKTRIMLSTEPSMNAVTMLRKIHAEEGAGKLFAGIVPRVFWISVGGFVFFGSFEAANKALHRLLV</sequence>
<keyword evidence="8" id="KW-0496">Mitochondrion</keyword>
<feature type="repeat" description="Solcar" evidence="10">
    <location>
        <begin position="90"/>
        <end position="172"/>
    </location>
</feature>
<keyword evidence="15" id="KW-1185">Reference proteome</keyword>
<dbReference type="Pfam" id="PF00153">
    <property type="entry name" value="Mito_carr"/>
    <property type="match status" value="3"/>
</dbReference>
<keyword evidence="3 11" id="KW-0813">Transport</keyword>
<dbReference type="EMBL" id="JAGTXO010000028">
    <property type="protein sequence ID" value="KAG8461061.1"/>
    <property type="molecule type" value="Genomic_DNA"/>
</dbReference>
<feature type="transmembrane region" description="Helical" evidence="12">
    <location>
        <begin position="52"/>
        <end position="73"/>
    </location>
</feature>
<dbReference type="Gene3D" id="1.50.40.10">
    <property type="entry name" value="Mitochondrial carrier domain"/>
    <property type="match status" value="1"/>
</dbReference>
<evidence type="ECO:0000256" key="1">
    <source>
        <dbReference type="ARBA" id="ARBA00004448"/>
    </source>
</evidence>
<dbReference type="InterPro" id="IPR018108">
    <property type="entry name" value="MCP_transmembrane"/>
</dbReference>
<feature type="repeat" description="Solcar" evidence="10">
    <location>
        <begin position="8"/>
        <end position="81"/>
    </location>
</feature>
<evidence type="ECO:0000256" key="5">
    <source>
        <dbReference type="ARBA" id="ARBA00022737"/>
    </source>
</evidence>
<organism evidence="13">
    <name type="scientific">Diacronema lutheri</name>
    <name type="common">Unicellular marine alga</name>
    <name type="synonym">Monochrysis lutheri</name>
    <dbReference type="NCBI Taxonomy" id="2081491"/>
    <lineage>
        <taxon>Eukaryota</taxon>
        <taxon>Haptista</taxon>
        <taxon>Haptophyta</taxon>
        <taxon>Pavlovophyceae</taxon>
        <taxon>Pavlovales</taxon>
        <taxon>Pavlovaceae</taxon>
        <taxon>Diacronema</taxon>
    </lineage>
</organism>
<protein>
    <recommendedName>
        <fullName evidence="16">S-adenosylmethionine transporter</fullName>
    </recommendedName>
</protein>
<evidence type="ECO:0000256" key="7">
    <source>
        <dbReference type="ARBA" id="ARBA00022989"/>
    </source>
</evidence>
<keyword evidence="7 12" id="KW-1133">Transmembrane helix</keyword>
<reference evidence="13" key="1">
    <citation type="submission" date="2021-01" db="EMBL/GenBank/DDBJ databases">
        <authorList>
            <person name="Corre E."/>
            <person name="Pelletier E."/>
            <person name="Niang G."/>
            <person name="Scheremetjew M."/>
            <person name="Finn R."/>
            <person name="Kale V."/>
            <person name="Holt S."/>
            <person name="Cochrane G."/>
            <person name="Meng A."/>
            <person name="Brown T."/>
            <person name="Cohen L."/>
        </authorList>
    </citation>
    <scope>NUCLEOTIDE SEQUENCE</scope>
    <source>
        <strain evidence="13">RCC1537</strain>
    </source>
</reference>
<evidence type="ECO:0000256" key="2">
    <source>
        <dbReference type="ARBA" id="ARBA00006375"/>
    </source>
</evidence>
<comment type="similarity">
    <text evidence="2 11">Belongs to the mitochondrial carrier (TC 2.A.29) family.</text>
</comment>
<accession>A0A7R9YIY2</accession>
<dbReference type="InterPro" id="IPR023395">
    <property type="entry name" value="MCP_dom_sf"/>
</dbReference>
<evidence type="ECO:0000256" key="10">
    <source>
        <dbReference type="PROSITE-ProRule" id="PRU00282"/>
    </source>
</evidence>
<keyword evidence="9 10" id="KW-0472">Membrane</keyword>
<dbReference type="Proteomes" id="UP000751190">
    <property type="component" value="Unassembled WGS sequence"/>
</dbReference>
<evidence type="ECO:0000256" key="6">
    <source>
        <dbReference type="ARBA" id="ARBA00022792"/>
    </source>
</evidence>
<feature type="repeat" description="Solcar" evidence="10">
    <location>
        <begin position="181"/>
        <end position="265"/>
    </location>
</feature>